<feature type="transmembrane region" description="Helical" evidence="1">
    <location>
        <begin position="103"/>
        <end position="121"/>
    </location>
</feature>
<name>A0A4Y4DP20_GLUUR</name>
<dbReference type="Proteomes" id="UP000316612">
    <property type="component" value="Unassembled WGS sequence"/>
</dbReference>
<comment type="caution">
    <text evidence="2">The sequence shown here is derived from an EMBL/GenBank/DDBJ whole genome shotgun (WGS) entry which is preliminary data.</text>
</comment>
<evidence type="ECO:0000313" key="2">
    <source>
        <dbReference type="EMBL" id="GED05405.1"/>
    </source>
</evidence>
<dbReference type="AlphaFoldDB" id="A0A4Y4DP20"/>
<evidence type="ECO:0000256" key="1">
    <source>
        <dbReference type="SAM" id="Phobius"/>
    </source>
</evidence>
<organism evidence="2 3">
    <name type="scientific">Glutamicibacter uratoxydans</name>
    <name type="common">Arthrobacter uratoxydans</name>
    <dbReference type="NCBI Taxonomy" id="43667"/>
    <lineage>
        <taxon>Bacteria</taxon>
        <taxon>Bacillati</taxon>
        <taxon>Actinomycetota</taxon>
        <taxon>Actinomycetes</taxon>
        <taxon>Micrococcales</taxon>
        <taxon>Micrococcaceae</taxon>
        <taxon>Glutamicibacter</taxon>
    </lineage>
</organism>
<keyword evidence="3" id="KW-1185">Reference proteome</keyword>
<accession>A0A4Y4DP20</accession>
<feature type="transmembrane region" description="Helical" evidence="1">
    <location>
        <begin position="20"/>
        <end position="41"/>
    </location>
</feature>
<reference evidence="2 3" key="1">
    <citation type="submission" date="2019-06" db="EMBL/GenBank/DDBJ databases">
        <title>Whole genome shotgun sequence of Glutamicibacter uratoxydans NBRC 15515.</title>
        <authorList>
            <person name="Hosoyama A."/>
            <person name="Uohara A."/>
            <person name="Ohji S."/>
            <person name="Ichikawa N."/>
        </authorList>
    </citation>
    <scope>NUCLEOTIDE SEQUENCE [LARGE SCALE GENOMIC DNA]</scope>
    <source>
        <strain evidence="2 3">NBRC 15515</strain>
    </source>
</reference>
<evidence type="ECO:0000313" key="3">
    <source>
        <dbReference type="Proteomes" id="UP000316612"/>
    </source>
</evidence>
<gene>
    <name evidence="2" type="ORF">AUR04nite_09370</name>
</gene>
<dbReference type="RefSeq" id="WP_141362426.1">
    <property type="nucleotide sequence ID" value="NZ_BAAAJL010000001.1"/>
</dbReference>
<sequence length="141" mass="15819">MNIRELMRRPDEPAPGALQISQMLWLLTGVLFIGFGAFLLYEQSKLGGANFGSVALSIMMFAAGAVFGVFAYRLYRGQRAARTQLTWIGLIAALPMVMRMGRYSLLAALVLFCVVLMWLPASNRYFKLVSPKPPRSKRRSR</sequence>
<feature type="transmembrane region" description="Helical" evidence="1">
    <location>
        <begin position="53"/>
        <end position="75"/>
    </location>
</feature>
<protein>
    <submittedName>
        <fullName evidence="2">Uncharacterized protein</fullName>
    </submittedName>
</protein>
<dbReference type="OrthoDB" id="4954817at2"/>
<proteinExistence type="predicted"/>
<keyword evidence="1" id="KW-0472">Membrane</keyword>
<keyword evidence="1" id="KW-0812">Transmembrane</keyword>
<dbReference type="EMBL" id="BJNY01000004">
    <property type="protein sequence ID" value="GED05405.1"/>
    <property type="molecule type" value="Genomic_DNA"/>
</dbReference>
<keyword evidence="1" id="KW-1133">Transmembrane helix</keyword>